<accession>A0A1G2GXI0</accession>
<evidence type="ECO:0000256" key="1">
    <source>
        <dbReference type="SAM" id="Phobius"/>
    </source>
</evidence>
<evidence type="ECO:0000259" key="2">
    <source>
        <dbReference type="Pfam" id="PF00899"/>
    </source>
</evidence>
<keyword evidence="1" id="KW-0472">Membrane</keyword>
<feature type="transmembrane region" description="Helical" evidence="1">
    <location>
        <begin position="16"/>
        <end position="36"/>
    </location>
</feature>
<evidence type="ECO:0000313" key="3">
    <source>
        <dbReference type="EMBL" id="OGZ54892.1"/>
    </source>
</evidence>
<keyword evidence="1" id="KW-1133">Transmembrane helix</keyword>
<protein>
    <recommendedName>
        <fullName evidence="2">THIF-type NAD/FAD binding fold domain-containing protein</fullName>
    </recommendedName>
</protein>
<dbReference type="InterPro" id="IPR000594">
    <property type="entry name" value="ThiF_NAD_FAD-bd"/>
</dbReference>
<name>A0A1G2GXI0_9BACT</name>
<dbReference type="GO" id="GO:0008641">
    <property type="term" value="F:ubiquitin-like modifier activating enzyme activity"/>
    <property type="evidence" value="ECO:0007669"/>
    <property type="project" value="InterPro"/>
</dbReference>
<dbReference type="EMBL" id="MHNZ01000041">
    <property type="protein sequence ID" value="OGZ54892.1"/>
    <property type="molecule type" value="Genomic_DNA"/>
</dbReference>
<dbReference type="Proteomes" id="UP000177954">
    <property type="component" value="Unassembled WGS sequence"/>
</dbReference>
<dbReference type="Gene3D" id="3.40.50.720">
    <property type="entry name" value="NAD(P)-binding Rossmann-like Domain"/>
    <property type="match status" value="1"/>
</dbReference>
<gene>
    <name evidence="3" type="ORF">A3J04_02330</name>
</gene>
<sequence length="232" mass="26240">MSNFLRQLDIINPDHLVYPVTCVGLGGIGSFTAVALRKLGFRKFFLYDGDIVEAHNVPGQNFTPNRVGMPKATALAEILHECFDDEADIYPRPTQFRGDEPLEGIVVSGVDSMSSRKIIWRAVQNSRALVPLYIDGRIGIEWSEEEHRVIGEWIEIFSVNPSSTDDIEFYEPHLFEDEEAAPFHCTAQAVIYTGNIIAGIITSNVKKWICKEKFPRHFLFDVLTLDMLHAIE</sequence>
<organism evidence="3 4">
    <name type="scientific">Candidatus Ryanbacteria bacterium RIFCSPLOWO2_02_FULL_47_14</name>
    <dbReference type="NCBI Taxonomy" id="1802129"/>
    <lineage>
        <taxon>Bacteria</taxon>
        <taxon>Candidatus Ryaniibacteriota</taxon>
    </lineage>
</organism>
<dbReference type="AlphaFoldDB" id="A0A1G2GXI0"/>
<evidence type="ECO:0000313" key="4">
    <source>
        <dbReference type="Proteomes" id="UP000177954"/>
    </source>
</evidence>
<feature type="domain" description="THIF-type NAD/FAD binding fold" evidence="2">
    <location>
        <begin position="20"/>
        <end position="127"/>
    </location>
</feature>
<proteinExistence type="predicted"/>
<keyword evidence="1" id="KW-0812">Transmembrane</keyword>
<comment type="caution">
    <text evidence="3">The sequence shown here is derived from an EMBL/GenBank/DDBJ whole genome shotgun (WGS) entry which is preliminary data.</text>
</comment>
<reference evidence="3 4" key="1">
    <citation type="journal article" date="2016" name="Nat. Commun.">
        <title>Thousands of microbial genomes shed light on interconnected biogeochemical processes in an aquifer system.</title>
        <authorList>
            <person name="Anantharaman K."/>
            <person name="Brown C.T."/>
            <person name="Hug L.A."/>
            <person name="Sharon I."/>
            <person name="Castelle C.J."/>
            <person name="Probst A.J."/>
            <person name="Thomas B.C."/>
            <person name="Singh A."/>
            <person name="Wilkins M.J."/>
            <person name="Karaoz U."/>
            <person name="Brodie E.L."/>
            <person name="Williams K.H."/>
            <person name="Hubbard S.S."/>
            <person name="Banfield J.F."/>
        </authorList>
    </citation>
    <scope>NUCLEOTIDE SEQUENCE [LARGE SCALE GENOMIC DNA]</scope>
</reference>
<dbReference type="STRING" id="1802129.A3J04_02330"/>
<dbReference type="InterPro" id="IPR035985">
    <property type="entry name" value="Ubiquitin-activating_enz"/>
</dbReference>
<dbReference type="SUPFAM" id="SSF69572">
    <property type="entry name" value="Activating enzymes of the ubiquitin-like proteins"/>
    <property type="match status" value="1"/>
</dbReference>
<dbReference type="Pfam" id="PF00899">
    <property type="entry name" value="ThiF"/>
    <property type="match status" value="1"/>
</dbReference>